<dbReference type="InterPro" id="IPR013446">
    <property type="entry name" value="G1P_cyt_trans-like"/>
</dbReference>
<accession>D6SN92</accession>
<dbReference type="AlphaFoldDB" id="D6SN92"/>
<dbReference type="InterPro" id="IPR029044">
    <property type="entry name" value="Nucleotide-diphossugar_trans"/>
</dbReference>
<dbReference type="CDD" id="cd02524">
    <property type="entry name" value="G1P_cytidylyltransferase"/>
    <property type="match status" value="1"/>
</dbReference>
<keyword evidence="2" id="KW-0808">Transferase</keyword>
<gene>
    <name evidence="2" type="ORF">Dthio_PD1569</name>
</gene>
<keyword evidence="2" id="KW-0548">Nucleotidyltransferase</keyword>
<proteinExistence type="predicted"/>
<dbReference type="GO" id="GO:0009243">
    <property type="term" value="P:O antigen biosynthetic process"/>
    <property type="evidence" value="ECO:0007669"/>
    <property type="project" value="InterPro"/>
</dbReference>
<name>D6SN92_9BACT</name>
<evidence type="ECO:0000259" key="1">
    <source>
        <dbReference type="Pfam" id="PF00483"/>
    </source>
</evidence>
<dbReference type="InterPro" id="IPR046981">
    <property type="entry name" value="G1P_cyt_trans"/>
</dbReference>
<dbReference type="RefSeq" id="WP_008869546.1">
    <property type="nucleotide sequence ID" value="NZ_ACJN02000002.1"/>
</dbReference>
<dbReference type="InterPro" id="IPR005835">
    <property type="entry name" value="NTP_transferase_dom"/>
</dbReference>
<dbReference type="Proteomes" id="UP000005496">
    <property type="component" value="Unassembled WGS sequence"/>
</dbReference>
<dbReference type="NCBIfam" id="TIGR02623">
    <property type="entry name" value="G1P_cyt_trans"/>
    <property type="match status" value="1"/>
</dbReference>
<dbReference type="PANTHER" id="PTHR47183:SF1">
    <property type="entry name" value="GLUCOSE-1-PHOSPHATE CYTIDYLYLTRANSFERASE"/>
    <property type="match status" value="1"/>
</dbReference>
<protein>
    <submittedName>
        <fullName evidence="2">Glucose-1-phosphate cytidylyltransferase</fullName>
    </submittedName>
</protein>
<dbReference type="SUPFAM" id="SSF53448">
    <property type="entry name" value="Nucleotide-diphospho-sugar transferases"/>
    <property type="match status" value="1"/>
</dbReference>
<dbReference type="OrthoDB" id="9788272at2"/>
<reference evidence="2" key="1">
    <citation type="submission" date="2010-05" db="EMBL/GenBank/DDBJ databases">
        <title>The draft genome of Desulfonatronospira thiodismutans ASO3-1.</title>
        <authorList>
            <consortium name="US DOE Joint Genome Institute (JGI-PGF)"/>
            <person name="Lucas S."/>
            <person name="Copeland A."/>
            <person name="Lapidus A."/>
            <person name="Cheng J.-F."/>
            <person name="Bruce D."/>
            <person name="Goodwin L."/>
            <person name="Pitluck S."/>
            <person name="Chertkov O."/>
            <person name="Brettin T."/>
            <person name="Detter J.C."/>
            <person name="Han C."/>
            <person name="Land M.L."/>
            <person name="Hauser L."/>
            <person name="Kyrpides N."/>
            <person name="Mikhailova N."/>
            <person name="Muyzer G."/>
            <person name="Woyke T."/>
        </authorList>
    </citation>
    <scope>NUCLEOTIDE SEQUENCE [LARGE SCALE GENOMIC DNA]</scope>
    <source>
        <strain evidence="2">ASO3-1</strain>
    </source>
</reference>
<comment type="caution">
    <text evidence="2">The sequence shown here is derived from an EMBL/GenBank/DDBJ whole genome shotgun (WGS) entry which is preliminary data.</text>
</comment>
<feature type="domain" description="Nucleotidyl transferase" evidence="1">
    <location>
        <begin position="3"/>
        <end position="205"/>
    </location>
</feature>
<keyword evidence="3" id="KW-1185">Reference proteome</keyword>
<dbReference type="Pfam" id="PF00483">
    <property type="entry name" value="NTP_transferase"/>
    <property type="match status" value="1"/>
</dbReference>
<evidence type="ECO:0000313" key="2">
    <source>
        <dbReference type="EMBL" id="EFI34218.1"/>
    </source>
</evidence>
<dbReference type="GO" id="GO:0047343">
    <property type="term" value="F:glucose-1-phosphate cytidylyltransferase activity"/>
    <property type="evidence" value="ECO:0007669"/>
    <property type="project" value="InterPro"/>
</dbReference>
<dbReference type="EMBL" id="ACJN02000002">
    <property type="protein sequence ID" value="EFI34218.1"/>
    <property type="molecule type" value="Genomic_DNA"/>
</dbReference>
<sequence length="260" mass="29914">MQTIIFCGGSGTRLREETEYRPKPMVNIGKRPILWHIMKIFACYGYQNFILPLGYKGNIIKDYFLRYETMNNDLTLELGRPEAIQMHNCHDEAGWRITLADTGEHTLKGGRLKRVQRYVSGDEFMLTYGDGVADVDINKLLEFHRSHGKIATVTGVRPLARFGELNAQGDRVVSFREKPQIASHDGLINGGFFVFSRAVFDYLTPEDNCDLEHGPLEVIAAAGELKVFRHDGFWYCMDTMRDVDVLNRMWEQGQAEWKIW</sequence>
<dbReference type="PANTHER" id="PTHR47183">
    <property type="entry name" value="GLUCOSE-1-PHOSPHATE CYTIDYLYLTRANSFERASE-RELATED"/>
    <property type="match status" value="1"/>
</dbReference>
<dbReference type="eggNOG" id="COG1208">
    <property type="taxonomic scope" value="Bacteria"/>
</dbReference>
<organism evidence="2 3">
    <name type="scientific">Desulfonatronospira thiodismutans ASO3-1</name>
    <dbReference type="NCBI Taxonomy" id="555779"/>
    <lineage>
        <taxon>Bacteria</taxon>
        <taxon>Pseudomonadati</taxon>
        <taxon>Thermodesulfobacteriota</taxon>
        <taxon>Desulfovibrionia</taxon>
        <taxon>Desulfovibrionales</taxon>
        <taxon>Desulfonatronovibrionaceae</taxon>
        <taxon>Desulfonatronospira</taxon>
    </lineage>
</organism>
<evidence type="ECO:0000313" key="3">
    <source>
        <dbReference type="Proteomes" id="UP000005496"/>
    </source>
</evidence>
<dbReference type="Gene3D" id="3.90.550.10">
    <property type="entry name" value="Spore Coat Polysaccharide Biosynthesis Protein SpsA, Chain A"/>
    <property type="match status" value="1"/>
</dbReference>